<keyword evidence="2" id="KW-1185">Reference proteome</keyword>
<name>A0A8J4YAI5_CHIOP</name>
<gene>
    <name evidence="1" type="ORF">GWK47_048208</name>
</gene>
<dbReference type="Proteomes" id="UP000770661">
    <property type="component" value="Unassembled WGS sequence"/>
</dbReference>
<proteinExistence type="predicted"/>
<dbReference type="AlphaFoldDB" id="A0A8J4YAI5"/>
<protein>
    <submittedName>
        <fullName evidence="1">Uncharacterized protein</fullName>
    </submittedName>
</protein>
<sequence length="101" mass="10757">MGSSVEVCSLAYSNDSCLPTPCRVCTTSGRDGAPRLSQSGGARGDDQRWKAMVSHTSPSFQPEHRNKMQWGFVFAAVVAVVSGHRVSYDGTPLADNVVLIG</sequence>
<organism evidence="1 2">
    <name type="scientific">Chionoecetes opilio</name>
    <name type="common">Atlantic snow crab</name>
    <name type="synonym">Cancer opilio</name>
    <dbReference type="NCBI Taxonomy" id="41210"/>
    <lineage>
        <taxon>Eukaryota</taxon>
        <taxon>Metazoa</taxon>
        <taxon>Ecdysozoa</taxon>
        <taxon>Arthropoda</taxon>
        <taxon>Crustacea</taxon>
        <taxon>Multicrustacea</taxon>
        <taxon>Malacostraca</taxon>
        <taxon>Eumalacostraca</taxon>
        <taxon>Eucarida</taxon>
        <taxon>Decapoda</taxon>
        <taxon>Pleocyemata</taxon>
        <taxon>Brachyura</taxon>
        <taxon>Eubrachyura</taxon>
        <taxon>Majoidea</taxon>
        <taxon>Majidae</taxon>
        <taxon>Chionoecetes</taxon>
    </lineage>
</organism>
<evidence type="ECO:0000313" key="2">
    <source>
        <dbReference type="Proteomes" id="UP000770661"/>
    </source>
</evidence>
<comment type="caution">
    <text evidence="1">The sequence shown here is derived from an EMBL/GenBank/DDBJ whole genome shotgun (WGS) entry which is preliminary data.</text>
</comment>
<reference evidence="1" key="1">
    <citation type="submission" date="2020-07" db="EMBL/GenBank/DDBJ databases">
        <title>The High-quality genome of the commercially important snow crab, Chionoecetes opilio.</title>
        <authorList>
            <person name="Jeong J.-H."/>
            <person name="Ryu S."/>
        </authorList>
    </citation>
    <scope>NUCLEOTIDE SEQUENCE</scope>
    <source>
        <strain evidence="1">MADBK_172401_WGS</strain>
        <tissue evidence="1">Digestive gland</tissue>
    </source>
</reference>
<evidence type="ECO:0000313" key="1">
    <source>
        <dbReference type="EMBL" id="KAG0720599.1"/>
    </source>
</evidence>
<dbReference type="EMBL" id="JACEEZ010012613">
    <property type="protein sequence ID" value="KAG0720599.1"/>
    <property type="molecule type" value="Genomic_DNA"/>
</dbReference>
<accession>A0A8J4YAI5</accession>